<reference evidence="2" key="1">
    <citation type="journal article" date="2013" name="Genome Biol. Evol.">
        <title>The genome sequence of Streptomyces lividans 66 reveals a novel tRNA-dependent peptide biosynthetic system within a metal-related genomic island.</title>
        <authorList>
            <person name="Cruz-Morales P."/>
            <person name="Vijgenboom E."/>
            <person name="Iruegas-Bocardo F."/>
            <person name="Girard G."/>
            <person name="Yanez-Guerra L.A."/>
            <person name="Ramos-Aboites H.E."/>
            <person name="Pernodet J.L."/>
            <person name="Anne J."/>
            <person name="van Wezel G.P."/>
            <person name="Barona-Gomez F."/>
        </authorList>
    </citation>
    <scope>NUCLEOTIDE SEQUENCE [LARGE SCALE GENOMIC DNA]</scope>
    <source>
        <strain evidence="2">1326</strain>
    </source>
</reference>
<dbReference type="AlphaFoldDB" id="A0A7U9DYL6"/>
<dbReference type="RefSeq" id="WP_016326985.1">
    <property type="nucleotide sequence ID" value="NZ_CM001889.1"/>
</dbReference>
<evidence type="ECO:0000313" key="1">
    <source>
        <dbReference type="EMBL" id="EOY49523.1"/>
    </source>
</evidence>
<accession>A0A7U9DYL6</accession>
<dbReference type="EMBL" id="CM001889">
    <property type="protein sequence ID" value="EOY49523.1"/>
    <property type="molecule type" value="Genomic_DNA"/>
</dbReference>
<dbReference type="Proteomes" id="UP000014062">
    <property type="component" value="Chromosome"/>
</dbReference>
<sequence>MNEHSPSRGPKDSPCPAEGTRAARTVRAVGFFDELSPGWGFPTDGTIKDAVRSSADTDEHRLVGYLRQGSGIWSEMGAQADVLDPAGPVLVSAGSLLTDGVWLWREDLAYYVGRYHLALPGDFVARVRELGHRPPEVPEDRLVEILTRDLGIPMA</sequence>
<organism evidence="1 2">
    <name type="scientific">Streptomyces lividans 1326</name>
    <dbReference type="NCBI Taxonomy" id="1200984"/>
    <lineage>
        <taxon>Bacteria</taxon>
        <taxon>Bacillati</taxon>
        <taxon>Actinomycetota</taxon>
        <taxon>Actinomycetes</taxon>
        <taxon>Kitasatosporales</taxon>
        <taxon>Streptomycetaceae</taxon>
        <taxon>Streptomyces</taxon>
    </lineage>
</organism>
<evidence type="ECO:0000313" key="2">
    <source>
        <dbReference type="Proteomes" id="UP000014062"/>
    </source>
</evidence>
<name>A0A7U9DYL6_STRLI</name>
<protein>
    <submittedName>
        <fullName evidence="1">Uncharacterized protein</fullName>
    </submittedName>
</protein>
<proteinExistence type="predicted"/>
<gene>
    <name evidence="1" type="ORF">SLI_4815</name>
</gene>